<dbReference type="GO" id="GO:0005840">
    <property type="term" value="C:ribosome"/>
    <property type="evidence" value="ECO:0007669"/>
    <property type="project" value="UniProtKB-KW"/>
</dbReference>
<dbReference type="SUPFAM" id="SSF56047">
    <property type="entry name" value="Ribosomal protein S8"/>
    <property type="match status" value="1"/>
</dbReference>
<reference evidence="8" key="1">
    <citation type="submission" date="2017-09" db="EMBL/GenBank/DDBJ databases">
        <title>Depth-based differentiation of microbial function through sediment-hosted aquifers and enrichment of novel symbionts in the deep terrestrial subsurface.</title>
        <authorList>
            <person name="Probst A.J."/>
            <person name="Ladd B."/>
            <person name="Jarett J.K."/>
            <person name="Geller-Mcgrath D.E."/>
            <person name="Sieber C.M.K."/>
            <person name="Emerson J.B."/>
            <person name="Anantharaman K."/>
            <person name="Thomas B.C."/>
            <person name="Malmstrom R."/>
            <person name="Stieglmeier M."/>
            <person name="Klingl A."/>
            <person name="Woyke T."/>
            <person name="Ryan C.M."/>
            <person name="Banfield J.F."/>
        </authorList>
    </citation>
    <scope>NUCLEOTIDE SEQUENCE [LARGE SCALE GENOMIC DNA]</scope>
</reference>
<evidence type="ECO:0000256" key="1">
    <source>
        <dbReference type="ARBA" id="ARBA00006471"/>
    </source>
</evidence>
<evidence type="ECO:0000256" key="6">
    <source>
        <dbReference type="RuleBase" id="RU003660"/>
    </source>
</evidence>
<dbReference type="PROSITE" id="PS00053">
    <property type="entry name" value="RIBOSOMAL_S8"/>
    <property type="match status" value="1"/>
</dbReference>
<dbReference type="InterPro" id="IPR000630">
    <property type="entry name" value="Ribosomal_uS8"/>
</dbReference>
<evidence type="ECO:0000256" key="3">
    <source>
        <dbReference type="ARBA" id="ARBA00023274"/>
    </source>
</evidence>
<dbReference type="FunFam" id="3.30.1490.10:FF:000001">
    <property type="entry name" value="30S ribosomal protein S8"/>
    <property type="match status" value="1"/>
</dbReference>
<accession>A0A2M7D6C6</accession>
<dbReference type="GO" id="GO:0019843">
    <property type="term" value="F:rRNA binding"/>
    <property type="evidence" value="ECO:0007669"/>
    <property type="project" value="UniProtKB-UniRule"/>
</dbReference>
<dbReference type="GO" id="GO:1990904">
    <property type="term" value="C:ribonucleoprotein complex"/>
    <property type="evidence" value="ECO:0007669"/>
    <property type="project" value="UniProtKB-KW"/>
</dbReference>
<sequence length="128" mass="14196">MDIIADLLIQIKNAQQAGRAAVVLPFSKLKLALAKILEKEGFVGSVEKKGAKPKEKLEITLKYDQGLPAIQGVKRISKLGRRLYIQADKIRSVRQGYGVAIISTSQGLMTDKEARRKKLGGEYLCEVW</sequence>
<evidence type="ECO:0000256" key="5">
    <source>
        <dbReference type="HAMAP-Rule" id="MF_01302"/>
    </source>
</evidence>
<keyword evidence="3 5" id="KW-0687">Ribonucleoprotein</keyword>
<comment type="subunit">
    <text evidence="5">Part of the 30S ribosomal subunit. Contacts proteins S5 and S12.</text>
</comment>
<dbReference type="InterPro" id="IPR047863">
    <property type="entry name" value="Ribosomal_uS8_CS"/>
</dbReference>
<dbReference type="GO" id="GO:0006412">
    <property type="term" value="P:translation"/>
    <property type="evidence" value="ECO:0007669"/>
    <property type="project" value="UniProtKB-UniRule"/>
</dbReference>
<dbReference type="Pfam" id="PF00410">
    <property type="entry name" value="Ribosomal_S8"/>
    <property type="match status" value="1"/>
</dbReference>
<dbReference type="Proteomes" id="UP000229247">
    <property type="component" value="Unassembled WGS sequence"/>
</dbReference>
<keyword evidence="5" id="KW-0699">rRNA-binding</keyword>
<keyword evidence="5" id="KW-0694">RNA-binding</keyword>
<evidence type="ECO:0000313" key="8">
    <source>
        <dbReference type="Proteomes" id="UP000229247"/>
    </source>
</evidence>
<dbReference type="GO" id="GO:0003735">
    <property type="term" value="F:structural constituent of ribosome"/>
    <property type="evidence" value="ECO:0007669"/>
    <property type="project" value="InterPro"/>
</dbReference>
<dbReference type="PANTHER" id="PTHR11758">
    <property type="entry name" value="40S RIBOSOMAL PROTEIN S15A"/>
    <property type="match status" value="1"/>
</dbReference>
<dbReference type="InterPro" id="IPR035987">
    <property type="entry name" value="Ribosomal_uS8_sf"/>
</dbReference>
<dbReference type="EMBL" id="PEUE01000034">
    <property type="protein sequence ID" value="PIV38563.1"/>
    <property type="molecule type" value="Genomic_DNA"/>
</dbReference>
<evidence type="ECO:0000256" key="4">
    <source>
        <dbReference type="ARBA" id="ARBA00035258"/>
    </source>
</evidence>
<organism evidence="7 8">
    <name type="scientific">Candidatus Portnoybacteria bacterium CG02_land_8_20_14_3_00_45_8</name>
    <dbReference type="NCBI Taxonomy" id="1974807"/>
    <lineage>
        <taxon>Bacteria</taxon>
        <taxon>Candidatus Portnoyibacteriota</taxon>
    </lineage>
</organism>
<comment type="similarity">
    <text evidence="1 5 6">Belongs to the universal ribosomal protein uS8 family.</text>
</comment>
<dbReference type="Gene3D" id="3.30.1370.30">
    <property type="match status" value="1"/>
</dbReference>
<dbReference type="AlphaFoldDB" id="A0A2M7D6C6"/>
<evidence type="ECO:0000313" key="7">
    <source>
        <dbReference type="EMBL" id="PIV38563.1"/>
    </source>
</evidence>
<evidence type="ECO:0000256" key="2">
    <source>
        <dbReference type="ARBA" id="ARBA00022980"/>
    </source>
</evidence>
<protein>
    <recommendedName>
        <fullName evidence="4 5">Small ribosomal subunit protein uS8</fullName>
    </recommendedName>
</protein>
<dbReference type="NCBIfam" id="NF001109">
    <property type="entry name" value="PRK00136.1"/>
    <property type="match status" value="1"/>
</dbReference>
<dbReference type="GO" id="GO:0005737">
    <property type="term" value="C:cytoplasm"/>
    <property type="evidence" value="ECO:0007669"/>
    <property type="project" value="UniProtKB-ARBA"/>
</dbReference>
<name>A0A2M7D6C6_9BACT</name>
<comment type="caution">
    <text evidence="7">The sequence shown here is derived from an EMBL/GenBank/DDBJ whole genome shotgun (WGS) entry which is preliminary data.</text>
</comment>
<gene>
    <name evidence="5" type="primary">rpsH</name>
    <name evidence="7" type="ORF">COS30_01420</name>
</gene>
<dbReference type="HAMAP" id="MF_01302_B">
    <property type="entry name" value="Ribosomal_uS8_B"/>
    <property type="match status" value="1"/>
</dbReference>
<dbReference type="Gene3D" id="3.30.1490.10">
    <property type="match status" value="1"/>
</dbReference>
<comment type="function">
    <text evidence="5">One of the primary rRNA binding proteins, it binds directly to 16S rRNA central domain where it helps coordinate assembly of the platform of the 30S subunit.</text>
</comment>
<keyword evidence="2 5" id="KW-0689">Ribosomal protein</keyword>
<proteinExistence type="inferred from homology"/>